<feature type="transmembrane region" description="Helical" evidence="1">
    <location>
        <begin position="7"/>
        <end position="25"/>
    </location>
</feature>
<protein>
    <submittedName>
        <fullName evidence="2">Uncharacterized protein</fullName>
    </submittedName>
</protein>
<feature type="transmembrane region" description="Helical" evidence="1">
    <location>
        <begin position="37"/>
        <end position="58"/>
    </location>
</feature>
<accession>A0A2U9IWU3</accession>
<dbReference type="AlphaFoldDB" id="A0A2U9IWU3"/>
<evidence type="ECO:0000256" key="1">
    <source>
        <dbReference type="SAM" id="Phobius"/>
    </source>
</evidence>
<dbReference type="STRING" id="1293036.GCA_001315825_01004"/>
<sequence length="80" mass="8757">MDKIFKVIFIVGFIIEIIIAAVITGNTATIPLTGSQVAIVGIIAVLLLLIATVIYSQFPYSVLGKPKEEEKEEVPERNEK</sequence>
<evidence type="ECO:0000313" key="2">
    <source>
        <dbReference type="EMBL" id="AWS00581.1"/>
    </source>
</evidence>
<keyword evidence="1" id="KW-0472">Membrane</keyword>
<dbReference type="KEGG" id="mhk:DFR87_05670"/>
<gene>
    <name evidence="2" type="ORF">DFR87_05670</name>
</gene>
<organism evidence="2 3">
    <name type="scientific">Metallosphaera hakonensis JCM 8857 = DSM 7519</name>
    <dbReference type="NCBI Taxonomy" id="1293036"/>
    <lineage>
        <taxon>Archaea</taxon>
        <taxon>Thermoproteota</taxon>
        <taxon>Thermoprotei</taxon>
        <taxon>Sulfolobales</taxon>
        <taxon>Sulfolobaceae</taxon>
        <taxon>Metallosphaera</taxon>
    </lineage>
</organism>
<keyword evidence="1" id="KW-1133">Transmembrane helix</keyword>
<reference evidence="3" key="3">
    <citation type="submission" date="2020-03" db="EMBL/GenBank/DDBJ databases">
        <title>Sequencing and Assembly of Multiple Reported Metal-Biooxidizing Members of the Extremely Thermoacidophilic Archaeal Family Sulfolobaceae.</title>
        <authorList>
            <person name="Counts J.A."/>
            <person name="Kelly R.M."/>
        </authorList>
    </citation>
    <scope>NUCLEOTIDE SEQUENCE [LARGE SCALE GENOMIC DNA]</scope>
    <source>
        <strain evidence="3">HO1-1</strain>
    </source>
</reference>
<dbReference type="RefSeq" id="WP_054836409.1">
    <property type="nucleotide sequence ID" value="NZ_BBBA01000004.1"/>
</dbReference>
<dbReference type="EMBL" id="CP029287">
    <property type="protein sequence ID" value="AWS00581.1"/>
    <property type="molecule type" value="Genomic_DNA"/>
</dbReference>
<reference evidence="2 3" key="1">
    <citation type="submission" date="2018-05" db="EMBL/GenBank/DDBJ databases">
        <title>Complete Genome Sequences of Extremely Thermoacidophilic, Metal-Mobilizing Type-Strain Members of the Archaeal Family Sulfolobaceae: Acidianus brierleyi DSM-1651T, Acidianus sulfidivorans DSM-18786T, Metallosphaera hakonensis DSM-7519T, and Metallosphaera prunae DSM-10039T.</title>
        <authorList>
            <person name="Counts J.A."/>
            <person name="Kelly R.M."/>
        </authorList>
    </citation>
    <scope>NUCLEOTIDE SEQUENCE [LARGE SCALE GENOMIC DNA]</scope>
    <source>
        <strain evidence="2 3">HO1-1</strain>
    </source>
</reference>
<dbReference type="Proteomes" id="UP000247586">
    <property type="component" value="Chromosome"/>
</dbReference>
<name>A0A2U9IWU3_9CREN</name>
<keyword evidence="1" id="KW-0812">Transmembrane</keyword>
<reference evidence="3" key="2">
    <citation type="submission" date="2020-03" db="EMBL/GenBank/DDBJ databases">
        <title>Complete Genome Sequences of Extremely Thermoacidophilic, Metal-Mobilizing Type-Strain Members of the Archaeal Family Sulfolobaceae: Acidianus brierleyi DSM-1651T, Acidianus sulfidivorans DSM-18786T, Metallosphaera hakonensis DSM-7519T, and Metallosphaera prunae DSM-10039T.</title>
        <authorList>
            <person name="Counts J.A."/>
            <person name="Kelly R.M."/>
        </authorList>
    </citation>
    <scope>NUCLEOTIDE SEQUENCE [LARGE SCALE GENOMIC DNA]</scope>
    <source>
        <strain evidence="3">HO1-1</strain>
    </source>
</reference>
<keyword evidence="3" id="KW-1185">Reference proteome</keyword>
<proteinExistence type="predicted"/>
<evidence type="ECO:0000313" key="3">
    <source>
        <dbReference type="Proteomes" id="UP000247586"/>
    </source>
</evidence>